<evidence type="ECO:0000256" key="1">
    <source>
        <dbReference type="SAM" id="MobiDB-lite"/>
    </source>
</evidence>
<protein>
    <recommendedName>
        <fullName evidence="2">Orc1-like AAA ATPase domain-containing protein</fullName>
    </recommendedName>
</protein>
<name>A0A2G6KFG6_9ACTN</name>
<dbReference type="AlphaFoldDB" id="A0A2G6KFG6"/>
<reference evidence="3 4" key="1">
    <citation type="submission" date="2017-10" db="EMBL/GenBank/DDBJ databases">
        <title>Novel microbial diversity and functional potential in the marine mammal oral microbiome.</title>
        <authorList>
            <person name="Dudek N.K."/>
            <person name="Sun C.L."/>
            <person name="Burstein D."/>
            <person name="Kantor R.S."/>
            <person name="Aliaga Goltsman D.S."/>
            <person name="Bik E.M."/>
            <person name="Thomas B.C."/>
            <person name="Banfield J.F."/>
            <person name="Relman D.A."/>
        </authorList>
    </citation>
    <scope>NUCLEOTIDE SEQUENCE [LARGE SCALE GENOMIC DNA]</scope>
    <source>
        <strain evidence="3">DOLJORAL78_61_10</strain>
    </source>
</reference>
<organism evidence="3 4">
    <name type="scientific">Ilumatobacter coccineus</name>
    <dbReference type="NCBI Taxonomy" id="467094"/>
    <lineage>
        <taxon>Bacteria</taxon>
        <taxon>Bacillati</taxon>
        <taxon>Actinomycetota</taxon>
        <taxon>Acidimicrobiia</taxon>
        <taxon>Acidimicrobiales</taxon>
        <taxon>Ilumatobacteraceae</taxon>
        <taxon>Ilumatobacter</taxon>
    </lineage>
</organism>
<feature type="region of interest" description="Disordered" evidence="1">
    <location>
        <begin position="99"/>
        <end position="124"/>
    </location>
</feature>
<comment type="caution">
    <text evidence="3">The sequence shown here is derived from an EMBL/GenBank/DDBJ whole genome shotgun (WGS) entry which is preliminary data.</text>
</comment>
<evidence type="ECO:0000259" key="2">
    <source>
        <dbReference type="Pfam" id="PF13191"/>
    </source>
</evidence>
<dbReference type="Gene3D" id="3.40.50.300">
    <property type="entry name" value="P-loop containing nucleotide triphosphate hydrolases"/>
    <property type="match status" value="1"/>
</dbReference>
<evidence type="ECO:0000313" key="4">
    <source>
        <dbReference type="Proteomes" id="UP000230914"/>
    </source>
</evidence>
<dbReference type="EMBL" id="PDSL01000020">
    <property type="protein sequence ID" value="PIE34385.1"/>
    <property type="molecule type" value="Genomic_DNA"/>
</dbReference>
<dbReference type="Proteomes" id="UP000230914">
    <property type="component" value="Unassembled WGS sequence"/>
</dbReference>
<dbReference type="Pfam" id="PF13191">
    <property type="entry name" value="AAA_16"/>
    <property type="match status" value="1"/>
</dbReference>
<proteinExistence type="predicted"/>
<dbReference type="SUPFAM" id="SSF52540">
    <property type="entry name" value="P-loop containing nucleoside triphosphate hydrolases"/>
    <property type="match status" value="1"/>
</dbReference>
<feature type="domain" description="Orc1-like AAA ATPase" evidence="2">
    <location>
        <begin position="20"/>
        <end position="178"/>
    </location>
</feature>
<dbReference type="InterPro" id="IPR041664">
    <property type="entry name" value="AAA_16"/>
</dbReference>
<dbReference type="InterPro" id="IPR027417">
    <property type="entry name" value="P-loop_NTPase"/>
</dbReference>
<gene>
    <name evidence="3" type="ORF">CSA55_01045</name>
</gene>
<accession>A0A2G6KFG6</accession>
<sequence>MDEVNPFRPGFGEYPVVRAGRHQIVARLTQALHPSLRSHPARQLILLGDRGIGKTVLLDDAHDIAVQYGWRVVEVAGPGEGSLSQRIVNEIWSPVPGEGSTSVSLSAGPVKATHTWSPPRPEPPRSVRDAITAIMSSDQPPCGVVITLDELHDADPAELKVVGNDLQLLKRRGFPVAFVAAGLAGRLELANPDRVSTFISRADIESDLGLVDDAEIQAAFVDTLATVGVGVSSEVAEYVTQRAGGLPYAMQVIGWHVVERCGLDGTITCDDVAEVIPDCHRRLLTGLQLPYAPSPGQARFLAAMVGSTPWVRTSVITQLLERTPQQLAPIRSRLIKAGYVRSPGYGQVAYAAAGYRALVATDPTLQPLVTAAYQAIRLIEDEI</sequence>
<evidence type="ECO:0000313" key="3">
    <source>
        <dbReference type="EMBL" id="PIE34385.1"/>
    </source>
</evidence>